<evidence type="ECO:0000256" key="2">
    <source>
        <dbReference type="ARBA" id="ARBA00022723"/>
    </source>
</evidence>
<sequence length="201" mass="22193">MNRPNIILICADDLSFNEIGPYQGRGMPADDPYQGRVVHTPHIDSLASEGALLTRYYATSAICTPSRYSILTGRLASRSPSMLRDFPPGTPATITWNARVEPQEANVAKVFKSLGYATGFVGKWHNGNPRMDFSGVGPDADPADPQVAEIVEGAYHRGVEHLRDGLGFDFVDRVYFGNREYLPPQLQVHNLEWIAEGAVEF</sequence>
<evidence type="ECO:0000259" key="5">
    <source>
        <dbReference type="Pfam" id="PF00884"/>
    </source>
</evidence>
<name>X0TY60_9ZZZZ</name>
<dbReference type="Pfam" id="PF00884">
    <property type="entry name" value="Sulfatase"/>
    <property type="match status" value="1"/>
</dbReference>
<dbReference type="InterPro" id="IPR024607">
    <property type="entry name" value="Sulfatase_CS"/>
</dbReference>
<dbReference type="GO" id="GO:0046872">
    <property type="term" value="F:metal ion binding"/>
    <property type="evidence" value="ECO:0007669"/>
    <property type="project" value="UniProtKB-KW"/>
</dbReference>
<dbReference type="PROSITE" id="PS00149">
    <property type="entry name" value="SULFATASE_2"/>
    <property type="match status" value="1"/>
</dbReference>
<evidence type="ECO:0000256" key="1">
    <source>
        <dbReference type="ARBA" id="ARBA00008779"/>
    </source>
</evidence>
<proteinExistence type="inferred from homology"/>
<comment type="similarity">
    <text evidence="1">Belongs to the sulfatase family.</text>
</comment>
<dbReference type="GO" id="GO:0004065">
    <property type="term" value="F:arylsulfatase activity"/>
    <property type="evidence" value="ECO:0007669"/>
    <property type="project" value="TreeGrafter"/>
</dbReference>
<keyword evidence="3" id="KW-0378">Hydrolase</keyword>
<evidence type="ECO:0000256" key="4">
    <source>
        <dbReference type="ARBA" id="ARBA00022837"/>
    </source>
</evidence>
<accession>X0TY60</accession>
<keyword evidence="2" id="KW-0479">Metal-binding</keyword>
<organism evidence="6">
    <name type="scientific">marine sediment metagenome</name>
    <dbReference type="NCBI Taxonomy" id="412755"/>
    <lineage>
        <taxon>unclassified sequences</taxon>
        <taxon>metagenomes</taxon>
        <taxon>ecological metagenomes</taxon>
    </lineage>
</organism>
<protein>
    <recommendedName>
        <fullName evidence="5">Sulfatase N-terminal domain-containing protein</fullName>
    </recommendedName>
</protein>
<evidence type="ECO:0000256" key="3">
    <source>
        <dbReference type="ARBA" id="ARBA00022801"/>
    </source>
</evidence>
<feature type="domain" description="Sulfatase N-terminal" evidence="5">
    <location>
        <begin position="4"/>
        <end position="128"/>
    </location>
</feature>
<feature type="non-terminal residue" evidence="6">
    <location>
        <position position="201"/>
    </location>
</feature>
<reference evidence="6" key="1">
    <citation type="journal article" date="2014" name="Front. Microbiol.">
        <title>High frequency of phylogenetically diverse reductive dehalogenase-homologous genes in deep subseafloor sedimentary metagenomes.</title>
        <authorList>
            <person name="Kawai M."/>
            <person name="Futagami T."/>
            <person name="Toyoda A."/>
            <person name="Takaki Y."/>
            <person name="Nishi S."/>
            <person name="Hori S."/>
            <person name="Arai W."/>
            <person name="Tsubouchi T."/>
            <person name="Morono Y."/>
            <person name="Uchiyama I."/>
            <person name="Ito T."/>
            <person name="Fujiyama A."/>
            <person name="Inagaki F."/>
            <person name="Takami H."/>
        </authorList>
    </citation>
    <scope>NUCLEOTIDE SEQUENCE</scope>
    <source>
        <strain evidence="6">Expedition CK06-06</strain>
    </source>
</reference>
<keyword evidence="4" id="KW-0106">Calcium</keyword>
<dbReference type="AlphaFoldDB" id="X0TY60"/>
<dbReference type="InterPro" id="IPR050738">
    <property type="entry name" value="Sulfatase"/>
</dbReference>
<evidence type="ECO:0000313" key="6">
    <source>
        <dbReference type="EMBL" id="GAF93072.1"/>
    </source>
</evidence>
<comment type="caution">
    <text evidence="6">The sequence shown here is derived from an EMBL/GenBank/DDBJ whole genome shotgun (WGS) entry which is preliminary data.</text>
</comment>
<dbReference type="EMBL" id="BARS01018313">
    <property type="protein sequence ID" value="GAF93072.1"/>
    <property type="molecule type" value="Genomic_DNA"/>
</dbReference>
<dbReference type="PANTHER" id="PTHR42693">
    <property type="entry name" value="ARYLSULFATASE FAMILY MEMBER"/>
    <property type="match status" value="1"/>
</dbReference>
<dbReference type="InterPro" id="IPR000917">
    <property type="entry name" value="Sulfatase_N"/>
</dbReference>
<dbReference type="PROSITE" id="PS00523">
    <property type="entry name" value="SULFATASE_1"/>
    <property type="match status" value="1"/>
</dbReference>
<dbReference type="Gene3D" id="3.40.720.10">
    <property type="entry name" value="Alkaline Phosphatase, subunit A"/>
    <property type="match status" value="1"/>
</dbReference>
<gene>
    <name evidence="6" type="ORF">S01H1_29812</name>
</gene>
<dbReference type="SUPFAM" id="SSF53649">
    <property type="entry name" value="Alkaline phosphatase-like"/>
    <property type="match status" value="1"/>
</dbReference>
<dbReference type="InterPro" id="IPR017850">
    <property type="entry name" value="Alkaline_phosphatase_core_sf"/>
</dbReference>
<dbReference type="PANTHER" id="PTHR42693:SF33">
    <property type="entry name" value="ARYLSULFATASE"/>
    <property type="match status" value="1"/>
</dbReference>